<keyword evidence="2" id="KW-1185">Reference proteome</keyword>
<sequence length="79" mass="8728">MVSLLTIACCKKPHLDQLMMMGMQSVLGVFGEQVQHNNSVDRFMSGVLGMAHSTTELDCWTYCCASICLCHLLQLFSIG</sequence>
<organism evidence="1 2">
    <name type="scientific">Kalanchoe fedtschenkoi</name>
    <name type="common">Lavender scallops</name>
    <name type="synonym">South American air plant</name>
    <dbReference type="NCBI Taxonomy" id="63787"/>
    <lineage>
        <taxon>Eukaryota</taxon>
        <taxon>Viridiplantae</taxon>
        <taxon>Streptophyta</taxon>
        <taxon>Embryophyta</taxon>
        <taxon>Tracheophyta</taxon>
        <taxon>Spermatophyta</taxon>
        <taxon>Magnoliopsida</taxon>
        <taxon>eudicotyledons</taxon>
        <taxon>Gunneridae</taxon>
        <taxon>Pentapetalae</taxon>
        <taxon>Saxifragales</taxon>
        <taxon>Crassulaceae</taxon>
        <taxon>Kalanchoe</taxon>
    </lineage>
</organism>
<dbReference type="Gramene" id="Kaladp0046s0251.1.v1.1">
    <property type="protein sequence ID" value="Kaladp0046s0251.1.v1.1"/>
    <property type="gene ID" value="Kaladp0046s0251.v1.1"/>
</dbReference>
<dbReference type="Proteomes" id="UP000594263">
    <property type="component" value="Unplaced"/>
</dbReference>
<evidence type="ECO:0000313" key="2">
    <source>
        <dbReference type="Proteomes" id="UP000594263"/>
    </source>
</evidence>
<dbReference type="EnsemblPlants" id="Kaladp0046s0251.1.v1.1">
    <property type="protein sequence ID" value="Kaladp0046s0251.1.v1.1"/>
    <property type="gene ID" value="Kaladp0046s0251.v1.1"/>
</dbReference>
<reference evidence="1" key="1">
    <citation type="submission" date="2021-01" db="UniProtKB">
        <authorList>
            <consortium name="EnsemblPlants"/>
        </authorList>
    </citation>
    <scope>IDENTIFICATION</scope>
</reference>
<evidence type="ECO:0000313" key="1">
    <source>
        <dbReference type="EnsemblPlants" id="Kaladp0046s0251.1.v1.1"/>
    </source>
</evidence>
<protein>
    <submittedName>
        <fullName evidence="1">Uncharacterized protein</fullName>
    </submittedName>
</protein>
<accession>A0A7N0TV08</accession>
<dbReference type="AlphaFoldDB" id="A0A7N0TV08"/>
<proteinExistence type="predicted"/>
<name>A0A7N0TV08_KALFE</name>